<accession>A0ABR2XAD7</accession>
<dbReference type="EMBL" id="JARVKM010000087">
    <property type="protein sequence ID" value="KAK9770729.1"/>
    <property type="molecule type" value="Genomic_DNA"/>
</dbReference>
<dbReference type="Proteomes" id="UP001465668">
    <property type="component" value="Unassembled WGS sequence"/>
</dbReference>
<evidence type="ECO:0000256" key="1">
    <source>
        <dbReference type="SAM" id="Phobius"/>
    </source>
</evidence>
<gene>
    <name evidence="2" type="ORF">SCAR479_12618</name>
</gene>
<keyword evidence="1" id="KW-0472">Membrane</keyword>
<comment type="caution">
    <text evidence="2">The sequence shown here is derived from an EMBL/GenBank/DDBJ whole genome shotgun (WGS) entry which is preliminary data.</text>
</comment>
<sequence length="132" mass="15027">MFMPWVVIQYYGFDYNEPTTIDAFGIMLTFSLTSGFLGVFMIVFAARTAPSVWSESTNKDEPLSELIQALRERRATVPKDKALAVHRVMSCMGLSTIVPEHSKPYGDVYHQVFPDLLRHRTLTINLLWTSVP</sequence>
<keyword evidence="1" id="KW-1133">Transmembrane helix</keyword>
<keyword evidence="3" id="KW-1185">Reference proteome</keyword>
<reference evidence="2 3" key="1">
    <citation type="submission" date="2024-02" db="EMBL/GenBank/DDBJ databases">
        <title>First draft genome assembly of two strains of Seiridium cardinale.</title>
        <authorList>
            <person name="Emiliani G."/>
            <person name="Scali E."/>
        </authorList>
    </citation>
    <scope>NUCLEOTIDE SEQUENCE [LARGE SCALE GENOMIC DNA]</scope>
    <source>
        <strain evidence="2 3">BM-138-000479</strain>
    </source>
</reference>
<evidence type="ECO:0000313" key="3">
    <source>
        <dbReference type="Proteomes" id="UP001465668"/>
    </source>
</evidence>
<organism evidence="2 3">
    <name type="scientific">Seiridium cardinale</name>
    <dbReference type="NCBI Taxonomy" id="138064"/>
    <lineage>
        <taxon>Eukaryota</taxon>
        <taxon>Fungi</taxon>
        <taxon>Dikarya</taxon>
        <taxon>Ascomycota</taxon>
        <taxon>Pezizomycotina</taxon>
        <taxon>Sordariomycetes</taxon>
        <taxon>Xylariomycetidae</taxon>
        <taxon>Amphisphaeriales</taxon>
        <taxon>Sporocadaceae</taxon>
        <taxon>Seiridium</taxon>
    </lineage>
</organism>
<protein>
    <submittedName>
        <fullName evidence="2">Uncharacterized protein</fullName>
    </submittedName>
</protein>
<proteinExistence type="predicted"/>
<feature type="transmembrane region" description="Helical" evidence="1">
    <location>
        <begin position="23"/>
        <end position="46"/>
    </location>
</feature>
<evidence type="ECO:0000313" key="2">
    <source>
        <dbReference type="EMBL" id="KAK9770729.1"/>
    </source>
</evidence>
<name>A0ABR2XAD7_9PEZI</name>
<keyword evidence="1" id="KW-0812">Transmembrane</keyword>